<dbReference type="GO" id="GO:0016020">
    <property type="term" value="C:membrane"/>
    <property type="evidence" value="ECO:0007669"/>
    <property type="project" value="UniProtKB-SubCell"/>
</dbReference>
<evidence type="ECO:0000256" key="1">
    <source>
        <dbReference type="ARBA" id="ARBA00004141"/>
    </source>
</evidence>
<keyword evidence="4 6" id="KW-1133">Transmembrane helix</keyword>
<dbReference type="Pfam" id="PF01040">
    <property type="entry name" value="UbiA"/>
    <property type="match status" value="1"/>
</dbReference>
<feature type="transmembrane region" description="Helical" evidence="6">
    <location>
        <begin position="114"/>
        <end position="133"/>
    </location>
</feature>
<dbReference type="EMBL" id="AP028679">
    <property type="protein sequence ID" value="BEQ14368.1"/>
    <property type="molecule type" value="Genomic_DNA"/>
</dbReference>
<evidence type="ECO:0000256" key="3">
    <source>
        <dbReference type="ARBA" id="ARBA00022692"/>
    </source>
</evidence>
<organism evidence="7 8">
    <name type="scientific">Desulfoferula mesophila</name>
    <dbReference type="NCBI Taxonomy" id="3058419"/>
    <lineage>
        <taxon>Bacteria</taxon>
        <taxon>Pseudomonadati</taxon>
        <taxon>Thermodesulfobacteriota</taxon>
        <taxon>Desulfarculia</taxon>
        <taxon>Desulfarculales</taxon>
        <taxon>Desulfarculaceae</taxon>
        <taxon>Desulfoferula</taxon>
    </lineage>
</organism>
<accession>A0AAU9EXD5</accession>
<dbReference type="InterPro" id="IPR044878">
    <property type="entry name" value="UbiA_sf"/>
</dbReference>
<keyword evidence="2" id="KW-1003">Cell membrane</keyword>
<evidence type="ECO:0000256" key="2">
    <source>
        <dbReference type="ARBA" id="ARBA00022475"/>
    </source>
</evidence>
<dbReference type="AlphaFoldDB" id="A0AAU9EXD5"/>
<evidence type="ECO:0000256" key="6">
    <source>
        <dbReference type="SAM" id="Phobius"/>
    </source>
</evidence>
<sequence length="263" mass="30119">MSIASANYAINEWLDRNFDKFHPDKSWRTAIQFNLDPRVVWLMWGGLVFIGLGAAWLAGKVMFIAGSLFVLQGIFYNVPPLRSKDRAYLDVVSESINNPIRLTIGWAMIDPTTLPPASIILAYWLGGAFLMAAKRLSEYRETNAAGQREELEKYRKSFLHYSELSLLISCVAYAMMSNFFMAVFFIKYRVEFIILLPMTTYLFCYYLAISMKPGSVAQKPENLLHERNLIVTMSALFVLFLLALFIDMPFIETLAVQKYIVLP</sequence>
<feature type="transmembrane region" description="Helical" evidence="6">
    <location>
        <begin position="229"/>
        <end position="246"/>
    </location>
</feature>
<evidence type="ECO:0000313" key="7">
    <source>
        <dbReference type="EMBL" id="BEQ14368.1"/>
    </source>
</evidence>
<evidence type="ECO:0000313" key="8">
    <source>
        <dbReference type="Proteomes" id="UP001366166"/>
    </source>
</evidence>
<reference evidence="8" key="1">
    <citation type="journal article" date="2023" name="Arch. Microbiol.">
        <title>Desulfoferula mesophilus gen. nov. sp. nov., a mesophilic sulfate-reducing bacterium isolated from a brackish lake sediment.</title>
        <authorList>
            <person name="Watanabe T."/>
            <person name="Yabe T."/>
            <person name="Tsuji J.M."/>
            <person name="Fukui M."/>
        </authorList>
    </citation>
    <scope>NUCLEOTIDE SEQUENCE [LARGE SCALE GENOMIC DNA]</scope>
    <source>
        <strain evidence="8">12FAK</strain>
    </source>
</reference>
<evidence type="ECO:0000256" key="5">
    <source>
        <dbReference type="ARBA" id="ARBA00023136"/>
    </source>
</evidence>
<dbReference type="InterPro" id="IPR000537">
    <property type="entry name" value="UbiA_prenyltransferase"/>
</dbReference>
<keyword evidence="8" id="KW-1185">Reference proteome</keyword>
<evidence type="ECO:0000256" key="4">
    <source>
        <dbReference type="ARBA" id="ARBA00022989"/>
    </source>
</evidence>
<protein>
    <submittedName>
        <fullName evidence="7">Uncharacterized protein</fullName>
    </submittedName>
</protein>
<feature type="transmembrane region" description="Helical" evidence="6">
    <location>
        <begin position="192"/>
        <end position="209"/>
    </location>
</feature>
<gene>
    <name evidence="7" type="ORF">FAK_14340</name>
</gene>
<name>A0AAU9EXD5_9BACT</name>
<comment type="subcellular location">
    <subcellularLocation>
        <location evidence="1">Membrane</location>
        <topology evidence="1">Multi-pass membrane protein</topology>
    </subcellularLocation>
</comment>
<feature type="transmembrane region" description="Helical" evidence="6">
    <location>
        <begin position="39"/>
        <end position="57"/>
    </location>
</feature>
<dbReference type="Gene3D" id="1.10.357.140">
    <property type="entry name" value="UbiA prenyltransferase"/>
    <property type="match status" value="1"/>
</dbReference>
<dbReference type="GO" id="GO:0016765">
    <property type="term" value="F:transferase activity, transferring alkyl or aryl (other than methyl) groups"/>
    <property type="evidence" value="ECO:0007669"/>
    <property type="project" value="InterPro"/>
</dbReference>
<keyword evidence="3 6" id="KW-0812">Transmembrane</keyword>
<proteinExistence type="predicted"/>
<keyword evidence="5 6" id="KW-0472">Membrane</keyword>
<dbReference type="Proteomes" id="UP001366166">
    <property type="component" value="Chromosome"/>
</dbReference>
<dbReference type="KEGG" id="dmp:FAK_14340"/>
<feature type="transmembrane region" description="Helical" evidence="6">
    <location>
        <begin position="164"/>
        <end position="186"/>
    </location>
</feature>